<name>A0AA96ETI1_9FLAO</name>
<dbReference type="InterPro" id="IPR030192">
    <property type="entry name" value="YbdG"/>
</dbReference>
<evidence type="ECO:0000256" key="4">
    <source>
        <dbReference type="ARBA" id="ARBA00023136"/>
    </source>
</evidence>
<dbReference type="AlphaFoldDB" id="A0AA96ETI1"/>
<reference evidence="7 9" key="1">
    <citation type="submission" date="2023-09" db="EMBL/GenBank/DDBJ databases">
        <title>Flavobacterium sp. a novel bacteria isolate from Pepper rhizosphere.</title>
        <authorList>
            <person name="Peng Y."/>
            <person name="Lee J."/>
        </authorList>
    </citation>
    <scope>NUCLEOTIDE SEQUENCE</scope>
    <source>
        <strain evidence="7">PMR2A8</strain>
        <strain evidence="8 9">PMTSA4</strain>
    </source>
</reference>
<dbReference type="GO" id="GO:0071470">
    <property type="term" value="P:cellular response to osmotic stress"/>
    <property type="evidence" value="ECO:0007669"/>
    <property type="project" value="InterPro"/>
</dbReference>
<protein>
    <submittedName>
        <fullName evidence="7">Mechanosensitive ion channel</fullName>
    </submittedName>
</protein>
<accession>A0AA96F627</accession>
<evidence type="ECO:0000313" key="9">
    <source>
        <dbReference type="Proteomes" id="UP001304515"/>
    </source>
</evidence>
<keyword evidence="2 5" id="KW-0812">Transmembrane</keyword>
<dbReference type="KEGG" id="fcj:RN605_02320"/>
<dbReference type="Pfam" id="PF00924">
    <property type="entry name" value="MS_channel_2nd"/>
    <property type="match status" value="1"/>
</dbReference>
<dbReference type="RefSeq" id="WP_313321844.1">
    <property type="nucleotide sequence ID" value="NZ_CP134878.1"/>
</dbReference>
<feature type="transmembrane region" description="Helical" evidence="5">
    <location>
        <begin position="149"/>
        <end position="170"/>
    </location>
</feature>
<dbReference type="Gene3D" id="2.30.30.60">
    <property type="match status" value="1"/>
</dbReference>
<feature type="transmembrane region" description="Helical" evidence="5">
    <location>
        <begin position="80"/>
        <end position="98"/>
    </location>
</feature>
<organism evidence="7">
    <name type="scientific">Flavobacterium capsici</name>
    <dbReference type="NCBI Taxonomy" id="3075618"/>
    <lineage>
        <taxon>Bacteria</taxon>
        <taxon>Pseudomonadati</taxon>
        <taxon>Bacteroidota</taxon>
        <taxon>Flavobacteriia</taxon>
        <taxon>Flavobacteriales</taxon>
        <taxon>Flavobacteriaceae</taxon>
        <taxon>Flavobacterium</taxon>
    </lineage>
</organism>
<feature type="transmembrane region" description="Helical" evidence="5">
    <location>
        <begin position="110"/>
        <end position="128"/>
    </location>
</feature>
<dbReference type="PANTHER" id="PTHR30414">
    <property type="entry name" value="MINICONDUCTANCE MECHANOSENSITIVE CHANNEL YBDG"/>
    <property type="match status" value="1"/>
</dbReference>
<dbReference type="Proteomes" id="UP001304515">
    <property type="component" value="Chromosome"/>
</dbReference>
<feature type="transmembrane region" description="Helical" evidence="5">
    <location>
        <begin position="176"/>
        <end position="203"/>
    </location>
</feature>
<keyword evidence="3 5" id="KW-1133">Transmembrane helix</keyword>
<feature type="domain" description="Mechanosensitive ion channel MscS" evidence="6">
    <location>
        <begin position="194"/>
        <end position="262"/>
    </location>
</feature>
<evidence type="ECO:0000256" key="2">
    <source>
        <dbReference type="ARBA" id="ARBA00022692"/>
    </source>
</evidence>
<dbReference type="PANTHER" id="PTHR30414:SF0">
    <property type="entry name" value="MINICONDUCTANCE MECHANOSENSITIVE CHANNEL YBDG"/>
    <property type="match status" value="1"/>
</dbReference>
<accession>A0AA96ETI1</accession>
<feature type="transmembrane region" description="Helical" evidence="5">
    <location>
        <begin position="25"/>
        <end position="48"/>
    </location>
</feature>
<evidence type="ECO:0000256" key="1">
    <source>
        <dbReference type="ARBA" id="ARBA00004370"/>
    </source>
</evidence>
<dbReference type="EMBL" id="CP134890">
    <property type="protein sequence ID" value="WNM22205.1"/>
    <property type="molecule type" value="Genomic_DNA"/>
</dbReference>
<dbReference type="SUPFAM" id="SSF50182">
    <property type="entry name" value="Sm-like ribonucleoproteins"/>
    <property type="match status" value="1"/>
</dbReference>
<gene>
    <name evidence="8" type="ORF">RN605_02320</name>
    <name evidence="7" type="ORF">RN608_09020</name>
</gene>
<dbReference type="GO" id="GO:0005886">
    <property type="term" value="C:plasma membrane"/>
    <property type="evidence" value="ECO:0007669"/>
    <property type="project" value="TreeGrafter"/>
</dbReference>
<evidence type="ECO:0000256" key="5">
    <source>
        <dbReference type="SAM" id="Phobius"/>
    </source>
</evidence>
<sequence length="423" mass="49197">MHKLIEKIFGFIPSLFERNDLNDTLTIYLSLLLNVLILCIISYLIFFISRKVLISLMTIIAGRTKTKFDDFLITNKTAKFIAYLIPFLFIYKSVPVILDDFVYWENIFNKLVRIYIVILSLWIVRSVLKALRDYLKQKPKFSDKPIDSYIQVIMIVLWLFGIVVIIFKIFDIGKATLFGTLGAVSAVIILVFRDTILGFVASVQVSMNDMVRIGDWVTFDKFGADGDVIEINLATVKVRNFDNTTTTIPTYSLISDSFKNWRGMQNSDGRRIKRYILIKSKSIRFLDEKELEKFKKIQLISNYIDTRQVEIQKFNTSNNIDKSLAVNGRNMTNFGLFRKYITEYLHIHPGLNKDMLLMCRQLQPTSQGIPLEIYTFSSDKRWVNYEHIMADIFDHIIASTPFFDLEIFELPTDSFVVDDKLVD</sequence>
<evidence type="ECO:0000259" key="6">
    <source>
        <dbReference type="Pfam" id="PF00924"/>
    </source>
</evidence>
<dbReference type="GO" id="GO:0008381">
    <property type="term" value="F:mechanosensitive monoatomic ion channel activity"/>
    <property type="evidence" value="ECO:0007669"/>
    <property type="project" value="InterPro"/>
</dbReference>
<dbReference type="InterPro" id="IPR010920">
    <property type="entry name" value="LSM_dom_sf"/>
</dbReference>
<proteinExistence type="predicted"/>
<comment type="subcellular location">
    <subcellularLocation>
        <location evidence="1">Membrane</location>
    </subcellularLocation>
</comment>
<keyword evidence="9" id="KW-1185">Reference proteome</keyword>
<keyword evidence="4 5" id="KW-0472">Membrane</keyword>
<evidence type="ECO:0000256" key="3">
    <source>
        <dbReference type="ARBA" id="ARBA00022989"/>
    </source>
</evidence>
<evidence type="ECO:0000313" key="7">
    <source>
        <dbReference type="EMBL" id="WNM18153.1"/>
    </source>
</evidence>
<dbReference type="EMBL" id="CP134878">
    <property type="protein sequence ID" value="WNM18153.1"/>
    <property type="molecule type" value="Genomic_DNA"/>
</dbReference>
<dbReference type="InterPro" id="IPR006685">
    <property type="entry name" value="MscS_channel_2nd"/>
</dbReference>
<dbReference type="InterPro" id="IPR023408">
    <property type="entry name" value="MscS_beta-dom_sf"/>
</dbReference>
<evidence type="ECO:0000313" key="8">
    <source>
        <dbReference type="EMBL" id="WNM22205.1"/>
    </source>
</evidence>